<sequence length="33" mass="3628">MDQACQSPACAQCPEYNGPARRFSENDSPRPSN</sequence>
<comment type="caution">
    <text evidence="1">The sequence shown here is derived from an EMBL/GenBank/DDBJ whole genome shotgun (WGS) entry which is preliminary data.</text>
</comment>
<reference evidence="1" key="1">
    <citation type="journal article" date="2004" name="Nature">
        <title>Genome duplication in the teleost fish Tetraodon nigroviridis reveals the early vertebrate proto-karyotype.</title>
        <authorList>
            <person name="Jaillon O."/>
            <person name="Aury J.-M."/>
            <person name="Brunet F."/>
            <person name="Petit J.-L."/>
            <person name="Stange-Thomann N."/>
            <person name="Mauceli E."/>
            <person name="Bouneau L."/>
            <person name="Fischer C."/>
            <person name="Ozouf-Costaz C."/>
            <person name="Bernot A."/>
            <person name="Nicaud S."/>
            <person name="Jaffe D."/>
            <person name="Fisher S."/>
            <person name="Lutfalla G."/>
            <person name="Dossat C."/>
            <person name="Segurens B."/>
            <person name="Dasilva C."/>
            <person name="Salanoubat M."/>
            <person name="Levy M."/>
            <person name="Boudet N."/>
            <person name="Castellano S."/>
            <person name="Anthouard V."/>
            <person name="Jubin C."/>
            <person name="Castelli V."/>
            <person name="Katinka M."/>
            <person name="Vacherie B."/>
            <person name="Biemont C."/>
            <person name="Skalli Z."/>
            <person name="Cattolico L."/>
            <person name="Poulain J."/>
            <person name="De Berardinis V."/>
            <person name="Cruaud C."/>
            <person name="Duprat S."/>
            <person name="Brottier P."/>
            <person name="Coutanceau J.-P."/>
            <person name="Gouzy J."/>
            <person name="Parra G."/>
            <person name="Lardier G."/>
            <person name="Chapple C."/>
            <person name="McKernan K.J."/>
            <person name="McEwan P."/>
            <person name="Bosak S."/>
            <person name="Kellis M."/>
            <person name="Volff J.-N."/>
            <person name="Guigo R."/>
            <person name="Zody M.C."/>
            <person name="Mesirov J."/>
            <person name="Lindblad-Toh K."/>
            <person name="Birren B."/>
            <person name="Nusbaum C."/>
            <person name="Kahn D."/>
            <person name="Robinson-Rechavi M."/>
            <person name="Laudet V."/>
            <person name="Schachter V."/>
            <person name="Quetier F."/>
            <person name="Saurin W."/>
            <person name="Scarpelli C."/>
            <person name="Wincker P."/>
            <person name="Lander E.S."/>
            <person name="Weissenbach J."/>
            <person name="Roest Crollius H."/>
        </authorList>
    </citation>
    <scope>NUCLEOTIDE SEQUENCE [LARGE SCALE GENOMIC DNA]</scope>
</reference>
<dbReference type="KEGG" id="tng:GSTEN00029662G001"/>
<protein>
    <submittedName>
        <fullName evidence="1">(spotted green pufferfish) hypothetical protein</fullName>
    </submittedName>
</protein>
<dbReference type="AlphaFoldDB" id="Q4RSJ6"/>
<proteinExistence type="predicted"/>
<dbReference type="EMBL" id="CAAE01015000">
    <property type="protein sequence ID" value="CAG08636.1"/>
    <property type="molecule type" value="Genomic_DNA"/>
</dbReference>
<organism evidence="1">
    <name type="scientific">Tetraodon nigroviridis</name>
    <name type="common">Spotted green pufferfish</name>
    <name type="synonym">Chelonodon nigroviridis</name>
    <dbReference type="NCBI Taxonomy" id="99883"/>
    <lineage>
        <taxon>Eukaryota</taxon>
        <taxon>Metazoa</taxon>
        <taxon>Chordata</taxon>
        <taxon>Craniata</taxon>
        <taxon>Vertebrata</taxon>
        <taxon>Euteleostomi</taxon>
        <taxon>Actinopterygii</taxon>
        <taxon>Neopterygii</taxon>
        <taxon>Teleostei</taxon>
        <taxon>Neoteleostei</taxon>
        <taxon>Acanthomorphata</taxon>
        <taxon>Eupercaria</taxon>
        <taxon>Tetraodontiformes</taxon>
        <taxon>Tetradontoidea</taxon>
        <taxon>Tetraodontidae</taxon>
        <taxon>Tetraodon</taxon>
    </lineage>
</organism>
<reference evidence="1" key="2">
    <citation type="submission" date="2004-02" db="EMBL/GenBank/DDBJ databases">
        <authorList>
            <consortium name="Genoscope"/>
            <consortium name="Whitehead Institute Centre for Genome Research"/>
        </authorList>
    </citation>
    <scope>NUCLEOTIDE SEQUENCE</scope>
</reference>
<accession>Q4RSJ6</accession>
<name>Q4RSJ6_TETNG</name>
<gene>
    <name evidence="1" type="ORF">GSTENG00029662001</name>
</gene>
<evidence type="ECO:0000313" key="1">
    <source>
        <dbReference type="EMBL" id="CAG08636.1"/>
    </source>
</evidence>